<comment type="caution">
    <text evidence="1">The sequence shown here is derived from an EMBL/GenBank/DDBJ whole genome shotgun (WGS) entry which is preliminary data.</text>
</comment>
<protein>
    <submittedName>
        <fullName evidence="1">Uncharacterized protein</fullName>
    </submittedName>
</protein>
<proteinExistence type="predicted"/>
<gene>
    <name evidence="1" type="ORF">LCGC14_2124630</name>
</gene>
<reference evidence="1" key="1">
    <citation type="journal article" date="2015" name="Nature">
        <title>Complex archaea that bridge the gap between prokaryotes and eukaryotes.</title>
        <authorList>
            <person name="Spang A."/>
            <person name="Saw J.H."/>
            <person name="Jorgensen S.L."/>
            <person name="Zaremba-Niedzwiedzka K."/>
            <person name="Martijn J."/>
            <person name="Lind A.E."/>
            <person name="van Eijk R."/>
            <person name="Schleper C."/>
            <person name="Guy L."/>
            <person name="Ettema T.J."/>
        </authorList>
    </citation>
    <scope>NUCLEOTIDE SEQUENCE</scope>
</reference>
<accession>A0A0F9GGB4</accession>
<sequence>MSMIDGKELEEHKPKISEEARLEFAAIAWTFPETSHKVMDPVLAKAFAEVIDIIVNGGFNTVESYVQFKEATQDFHKE</sequence>
<organism evidence="1">
    <name type="scientific">marine sediment metagenome</name>
    <dbReference type="NCBI Taxonomy" id="412755"/>
    <lineage>
        <taxon>unclassified sequences</taxon>
        <taxon>metagenomes</taxon>
        <taxon>ecological metagenomes</taxon>
    </lineage>
</organism>
<dbReference type="EMBL" id="LAZR01026520">
    <property type="protein sequence ID" value="KKL68475.1"/>
    <property type="molecule type" value="Genomic_DNA"/>
</dbReference>
<name>A0A0F9GGB4_9ZZZZ</name>
<dbReference type="AlphaFoldDB" id="A0A0F9GGB4"/>
<evidence type="ECO:0000313" key="1">
    <source>
        <dbReference type="EMBL" id="KKL68475.1"/>
    </source>
</evidence>